<dbReference type="InterPro" id="IPR050617">
    <property type="entry name" value="E3_ligase_FN3/SPRY"/>
</dbReference>
<evidence type="ECO:0000256" key="4">
    <source>
        <dbReference type="SAM" id="MobiDB-lite"/>
    </source>
</evidence>
<dbReference type="KEGG" id="sasa:106581292"/>
<feature type="compositionally biased region" description="Polar residues" evidence="4">
    <location>
        <begin position="258"/>
        <end position="271"/>
    </location>
</feature>
<dbReference type="InterPro" id="IPR017907">
    <property type="entry name" value="Znf_RING_CS"/>
</dbReference>
<feature type="region of interest" description="Disordered" evidence="4">
    <location>
        <begin position="237"/>
        <end position="274"/>
    </location>
</feature>
<dbReference type="SMART" id="SM00449">
    <property type="entry name" value="SPRY"/>
    <property type="match status" value="1"/>
</dbReference>
<dbReference type="InterPro" id="IPR001870">
    <property type="entry name" value="B30.2/SPRY"/>
</dbReference>
<reference evidence="7" key="1">
    <citation type="submission" date="2025-08" db="UniProtKB">
        <authorList>
            <consortium name="RefSeq"/>
        </authorList>
    </citation>
    <scope>IDENTIFICATION</scope>
</reference>
<dbReference type="InterPro" id="IPR013083">
    <property type="entry name" value="Znf_RING/FYVE/PHD"/>
</dbReference>
<feature type="compositionally biased region" description="Acidic residues" evidence="4">
    <location>
        <begin position="21"/>
        <end position="38"/>
    </location>
</feature>
<dbReference type="PANTHER" id="PTHR24099:SF16">
    <property type="entry name" value="E3 UBIQUITIN-PROTEIN LIGASE MIDLINE-1-LIKE ISOFORM X1"/>
    <property type="match status" value="1"/>
</dbReference>
<keyword evidence="2" id="KW-0863">Zinc-finger</keyword>
<name>A0A1S3NTI1_SALSA</name>
<dbReference type="PROSITE" id="PS00518">
    <property type="entry name" value="ZF_RING_1"/>
    <property type="match status" value="1"/>
</dbReference>
<accession>A0A1S3NTI1</accession>
<dbReference type="InterPro" id="IPR003879">
    <property type="entry name" value="Butyrophylin_SPRY"/>
</dbReference>
<evidence type="ECO:0000313" key="6">
    <source>
        <dbReference type="Proteomes" id="UP001652741"/>
    </source>
</evidence>
<sequence>MRRTPPRLDGTQQKNDKQQGEEEEEGKEAEQEEEEKGEEEGHHDLAKSSLCPSCRRGFDVALLLPCSHTLCGRCVGGGEGAGRCGEGARQCVLDEEGDGVCHASRGGTCSAHHRSTSTPVCAVLCPCCRHPVELPCWEWASATCCLPPDPTLTPGWTASSAGDQAEGGMKAFSQRNPFGRDKEDITDQITAAYDAGSPLEGTIDLREEEMEQSVSGLTFTLDPSAAAPSLHLSTSSLTVTFHGPSPPPLPSRHHGNRVTGSVTSTESQESAPQPLPQVCGDVVIVRGQFYWEVDVCNSTLYRIGVSSLDDACGWWLERRGLSFSTVYDSRREPLHAVPPQIKTLGLFLNMGGGALSFHNPLTQEHLATLPTRFSHAGVRPALGLGQGRLRLHCGLPPPPHVFLSRASDYRGPTGAGGGRWRRDMPFRSVRMVIQKFEELAVSDSDSGLVSSFGSSCSTLAEPGPGLSFSLSPGAALHSGKEGKEAGAE</sequence>
<dbReference type="GeneID" id="106581292"/>
<keyword evidence="1" id="KW-0479">Metal-binding</keyword>
<dbReference type="Gene3D" id="2.60.120.920">
    <property type="match status" value="1"/>
</dbReference>
<evidence type="ECO:0000256" key="1">
    <source>
        <dbReference type="ARBA" id="ARBA00022723"/>
    </source>
</evidence>
<evidence type="ECO:0000259" key="5">
    <source>
        <dbReference type="PROSITE" id="PS50188"/>
    </source>
</evidence>
<organism evidence="6 7">
    <name type="scientific">Salmo salar</name>
    <name type="common">Atlantic salmon</name>
    <dbReference type="NCBI Taxonomy" id="8030"/>
    <lineage>
        <taxon>Eukaryota</taxon>
        <taxon>Metazoa</taxon>
        <taxon>Chordata</taxon>
        <taxon>Craniata</taxon>
        <taxon>Vertebrata</taxon>
        <taxon>Euteleostomi</taxon>
        <taxon>Actinopterygii</taxon>
        <taxon>Neopterygii</taxon>
        <taxon>Teleostei</taxon>
        <taxon>Protacanthopterygii</taxon>
        <taxon>Salmoniformes</taxon>
        <taxon>Salmonidae</taxon>
        <taxon>Salmoninae</taxon>
        <taxon>Salmo</taxon>
    </lineage>
</organism>
<dbReference type="SUPFAM" id="SSF49899">
    <property type="entry name" value="Concanavalin A-like lectins/glucanases"/>
    <property type="match status" value="1"/>
</dbReference>
<dbReference type="AlphaFoldDB" id="A0A1S3NTI1"/>
<dbReference type="Gene3D" id="3.30.40.10">
    <property type="entry name" value="Zinc/RING finger domain, C3HC4 (zinc finger)"/>
    <property type="match status" value="1"/>
</dbReference>
<gene>
    <name evidence="7" type="primary">LOC106581292</name>
</gene>
<dbReference type="RefSeq" id="XP_014018728.1">
    <property type="nucleotide sequence ID" value="XM_014163253.2"/>
</dbReference>
<dbReference type="InterPro" id="IPR043136">
    <property type="entry name" value="B30.2/SPRY_sf"/>
</dbReference>
<dbReference type="InterPro" id="IPR003877">
    <property type="entry name" value="SPRY_dom"/>
</dbReference>
<feature type="region of interest" description="Disordered" evidence="4">
    <location>
        <begin position="1"/>
        <end position="44"/>
    </location>
</feature>
<proteinExistence type="predicted"/>
<protein>
    <recommendedName>
        <fullName evidence="5">B30.2/SPRY domain-containing protein</fullName>
    </recommendedName>
</protein>
<dbReference type="PANTHER" id="PTHR24099">
    <property type="entry name" value="E3 UBIQUITIN-PROTEIN LIGASE TRIM36-RELATED"/>
    <property type="match status" value="1"/>
</dbReference>
<evidence type="ECO:0000313" key="7">
    <source>
        <dbReference type="RefSeq" id="XP_014018728.1"/>
    </source>
</evidence>
<keyword evidence="3" id="KW-0862">Zinc</keyword>
<dbReference type="Proteomes" id="UP001652741">
    <property type="component" value="Chromosome ssa20"/>
</dbReference>
<keyword evidence="6" id="KW-1185">Reference proteome</keyword>
<dbReference type="PRINTS" id="PR01407">
    <property type="entry name" value="BUTYPHLNCDUF"/>
</dbReference>
<dbReference type="PROSITE" id="PS50188">
    <property type="entry name" value="B302_SPRY"/>
    <property type="match status" value="1"/>
</dbReference>
<dbReference type="GO" id="GO:0008270">
    <property type="term" value="F:zinc ion binding"/>
    <property type="evidence" value="ECO:0007669"/>
    <property type="project" value="UniProtKB-KW"/>
</dbReference>
<dbReference type="OrthoDB" id="8888319at2759"/>
<feature type="domain" description="B30.2/SPRY" evidence="5">
    <location>
        <begin position="199"/>
        <end position="400"/>
    </location>
</feature>
<evidence type="ECO:0000256" key="2">
    <source>
        <dbReference type="ARBA" id="ARBA00022771"/>
    </source>
</evidence>
<dbReference type="InterPro" id="IPR013320">
    <property type="entry name" value="ConA-like_dom_sf"/>
</dbReference>
<evidence type="ECO:0000256" key="3">
    <source>
        <dbReference type="ARBA" id="ARBA00022833"/>
    </source>
</evidence>